<evidence type="ECO:0000256" key="1">
    <source>
        <dbReference type="ARBA" id="ARBA00022737"/>
    </source>
</evidence>
<evidence type="ECO:0000256" key="3">
    <source>
        <dbReference type="PROSITE-ProRule" id="PRU00023"/>
    </source>
</evidence>
<name>A0A1X7TXV6_AMPQE</name>
<dbReference type="CDD" id="cd01670">
    <property type="entry name" value="Death"/>
    <property type="match status" value="1"/>
</dbReference>
<dbReference type="Gene3D" id="1.10.533.10">
    <property type="entry name" value="Death Domain, Fas"/>
    <property type="match status" value="1"/>
</dbReference>
<feature type="repeat" description="ANK" evidence="3">
    <location>
        <begin position="296"/>
        <end position="323"/>
    </location>
</feature>
<dbReference type="PANTHER" id="PTHR24188">
    <property type="entry name" value="ANKYRIN REPEAT PROTEIN"/>
    <property type="match status" value="1"/>
</dbReference>
<reference evidence="4" key="1">
    <citation type="submission" date="2017-05" db="UniProtKB">
        <authorList>
            <consortium name="EnsemblMetazoa"/>
        </authorList>
    </citation>
    <scope>IDENTIFICATION</scope>
</reference>
<proteinExistence type="predicted"/>
<dbReference type="PROSITE" id="PS50088">
    <property type="entry name" value="ANK_REPEAT"/>
    <property type="match status" value="1"/>
</dbReference>
<evidence type="ECO:0000313" key="4">
    <source>
        <dbReference type="EnsemblMetazoa" id="Aqu2.1.20311_001"/>
    </source>
</evidence>
<dbReference type="InParanoid" id="A0A1X7TXV6"/>
<dbReference type="InterPro" id="IPR027417">
    <property type="entry name" value="P-loop_NTPase"/>
</dbReference>
<keyword evidence="2 3" id="KW-0040">ANK repeat</keyword>
<organism evidence="4">
    <name type="scientific">Amphimedon queenslandica</name>
    <name type="common">Sponge</name>
    <dbReference type="NCBI Taxonomy" id="400682"/>
    <lineage>
        <taxon>Eukaryota</taxon>
        <taxon>Metazoa</taxon>
        <taxon>Porifera</taxon>
        <taxon>Demospongiae</taxon>
        <taxon>Heteroscleromorpha</taxon>
        <taxon>Haplosclerida</taxon>
        <taxon>Niphatidae</taxon>
        <taxon>Amphimedon</taxon>
    </lineage>
</organism>
<dbReference type="Gene3D" id="1.25.40.20">
    <property type="entry name" value="Ankyrin repeat-containing domain"/>
    <property type="match status" value="4"/>
</dbReference>
<dbReference type="SMART" id="SM00248">
    <property type="entry name" value="ANK"/>
    <property type="match status" value="9"/>
</dbReference>
<dbReference type="PANTHER" id="PTHR24188:SF29">
    <property type="entry name" value="GH09064P"/>
    <property type="match status" value="1"/>
</dbReference>
<dbReference type="Pfam" id="PF12796">
    <property type="entry name" value="Ank_2"/>
    <property type="match status" value="2"/>
</dbReference>
<dbReference type="CDD" id="cd00882">
    <property type="entry name" value="Ras_like_GTPase"/>
    <property type="match status" value="1"/>
</dbReference>
<dbReference type="InterPro" id="IPR002110">
    <property type="entry name" value="Ankyrin_rpt"/>
</dbReference>
<keyword evidence="1" id="KW-0677">Repeat</keyword>
<dbReference type="PROSITE" id="PS50297">
    <property type="entry name" value="ANK_REP_REGION"/>
    <property type="match status" value="1"/>
</dbReference>
<dbReference type="SUPFAM" id="SSF52540">
    <property type="entry name" value="P-loop containing nucleoside triphosphate hydrolases"/>
    <property type="match status" value="1"/>
</dbReference>
<dbReference type="InterPro" id="IPR036770">
    <property type="entry name" value="Ankyrin_rpt-contain_sf"/>
</dbReference>
<dbReference type="SUPFAM" id="SSF47986">
    <property type="entry name" value="DEATH domain"/>
    <property type="match status" value="1"/>
</dbReference>
<dbReference type="Gene3D" id="3.40.50.300">
    <property type="entry name" value="P-loop containing nucleotide triphosphate hydrolases"/>
    <property type="match status" value="1"/>
</dbReference>
<dbReference type="eggNOG" id="KOG4177">
    <property type="taxonomic scope" value="Eukaryota"/>
</dbReference>
<protein>
    <submittedName>
        <fullName evidence="4">Uncharacterized protein</fullName>
    </submittedName>
</protein>
<dbReference type="AlphaFoldDB" id="A0A1X7TXV6"/>
<dbReference type="OrthoDB" id="7791519at2759"/>
<evidence type="ECO:0000256" key="2">
    <source>
        <dbReference type="ARBA" id="ARBA00023043"/>
    </source>
</evidence>
<sequence>MSLEDKCRAAFEKRNHEQAVCLLPSVVGLNKIKRGWDNASLLHLSSRHGWLDVTKDLITKYHCDPHKRDETGWTCLYNAAEGNHVDVMRYLIDECHCDPKVPDKYRDTVLHRVSSNGSLKYLINHHHCDPNATNNWGETVLHHAAGRIDSVKYLINECHCDPMATTKRDQTVLHHAAGQIDIVKYLINECHCDPMATDNSGETVLHYAAGHIDIVKYLINECHCDPMATDYRGETVLHHAAGHIDIVKYLINECHCDPMATDYRGETIIHHAAGHIDIVKYLIDEGHYDPMAVDIRGRTPLHVAAASWDYGSSVAVEYLLSTGKCDPLAKDNQGKTPFKLAQENLHIDTLSVFKKFGDIKSSHPVDSYVNVLLVGNPGAGKSTLSHVINDTATGSIVLGSFRNVGGVVPCTAGIIPYKLKHRTLGNIILHDFAGHSEYYSSHSAVIQNLLQGSGGVFLIVVNILEKKTVKQLHQWLTVVTNEAKKALNQCHVIVIVSHVDEIFNPFERRRRKEEIQEIIVRERCDSVFLDCRKLGGNGVHAFFNKLSSACESIRSTSGRNLSLYCHMMYGLLEERKENILTLSDVMSAGKDNDDYFIPDKREDILDVLNSLHSTGLISVLKSEEKVWVVVNKGILLTEVDGILFAPETFKEHVDIASNTGIVSVSGLTRHFPKYDSDMLICFLKNMELCQQMNDPSFLRMTNLHQLAAEEEGGIERRGERLLFFPCLLSTDRPDEMTSQVYQFGWCLQCTSKHHFFPPRYFHVLSLHLAYKMALPQEDDKLNRYCTFWKNGLHWFNGHGVGSLVEIVDESQCVLVMMSCEKGYSDNMVSLRRDVIGEVMSVYKESCPSLEVKELVIDPKELAYPVNTPRERTVYSVKDVIATIKEGRPFFVNNKGQTELKEILPDESLSEISNLSLLGGHVIKEVIEITEEIKTPLTPIKLDIKDLDIVIEELTILNQLNCTKWFQFGLYLGLYDPRLKAIDTDYRGKTVECFRECMSAWLRGEDKVREKGGPSWSSLATALDTIEEKSIASYIRDKYCPLHQLIA</sequence>
<accession>A0A1X7TXV6</accession>
<dbReference type="InterPro" id="IPR011029">
    <property type="entry name" value="DEATH-like_dom_sf"/>
</dbReference>
<dbReference type="Pfam" id="PF13857">
    <property type="entry name" value="Ank_5"/>
    <property type="match status" value="1"/>
</dbReference>
<dbReference type="SUPFAM" id="SSF48403">
    <property type="entry name" value="Ankyrin repeat"/>
    <property type="match status" value="1"/>
</dbReference>
<dbReference type="EnsemblMetazoa" id="Aqu2.1.20311_001">
    <property type="protein sequence ID" value="Aqu2.1.20311_001"/>
    <property type="gene ID" value="Aqu2.1.20311"/>
</dbReference>